<evidence type="ECO:0000259" key="5">
    <source>
        <dbReference type="Pfam" id="PF25019"/>
    </source>
</evidence>
<name>A0A2N9GWB0_FAGSY</name>
<evidence type="ECO:0000313" key="6">
    <source>
        <dbReference type="EMBL" id="SPD03865.1"/>
    </source>
</evidence>
<protein>
    <recommendedName>
        <fullName evidence="7">Rx N-terminal domain-containing protein</fullName>
    </recommendedName>
</protein>
<dbReference type="PANTHER" id="PTHR47186">
    <property type="entry name" value="LEUCINE-RICH REPEAT-CONTAINING PROTEIN 57"/>
    <property type="match status" value="1"/>
</dbReference>
<reference evidence="6" key="1">
    <citation type="submission" date="2018-02" db="EMBL/GenBank/DDBJ databases">
        <authorList>
            <person name="Cohen D.B."/>
            <person name="Kent A.D."/>
        </authorList>
    </citation>
    <scope>NUCLEOTIDE SEQUENCE</scope>
</reference>
<dbReference type="InterPro" id="IPR032675">
    <property type="entry name" value="LRR_dom_sf"/>
</dbReference>
<dbReference type="SUPFAM" id="SSF52047">
    <property type="entry name" value="RNI-like"/>
    <property type="match status" value="1"/>
</dbReference>
<evidence type="ECO:0000256" key="1">
    <source>
        <dbReference type="ARBA" id="ARBA00022737"/>
    </source>
</evidence>
<evidence type="ECO:0008006" key="7">
    <source>
        <dbReference type="Google" id="ProtNLM"/>
    </source>
</evidence>
<dbReference type="EMBL" id="OIVN01002459">
    <property type="protein sequence ID" value="SPD03865.1"/>
    <property type="molecule type" value="Genomic_DNA"/>
</dbReference>
<keyword evidence="3" id="KW-0611">Plant defense</keyword>
<dbReference type="GO" id="GO:0006952">
    <property type="term" value="P:defense response"/>
    <property type="evidence" value="ECO:0007669"/>
    <property type="project" value="UniProtKB-KW"/>
</dbReference>
<keyword evidence="2" id="KW-0547">Nucleotide-binding</keyword>
<feature type="domain" description="R13L1/DRL21-like LRR repeat region" evidence="5">
    <location>
        <begin position="57"/>
        <end position="182"/>
    </location>
</feature>
<dbReference type="InterPro" id="IPR056789">
    <property type="entry name" value="LRR_R13L1-DRL21"/>
</dbReference>
<dbReference type="Gene3D" id="1.20.5.4130">
    <property type="match status" value="1"/>
</dbReference>
<dbReference type="Pfam" id="PF25019">
    <property type="entry name" value="LRR_R13L1-DRL21"/>
    <property type="match status" value="1"/>
</dbReference>
<evidence type="ECO:0000256" key="3">
    <source>
        <dbReference type="ARBA" id="ARBA00022821"/>
    </source>
</evidence>
<dbReference type="GO" id="GO:0000166">
    <property type="term" value="F:nucleotide binding"/>
    <property type="evidence" value="ECO:0007669"/>
    <property type="project" value="UniProtKB-KW"/>
</dbReference>
<feature type="domain" description="Disease resistance N-terminal" evidence="4">
    <location>
        <begin position="11"/>
        <end position="49"/>
    </location>
</feature>
<gene>
    <name evidence="6" type="ORF">FSB_LOCUS31747</name>
</gene>
<accession>A0A2N9GWB0</accession>
<dbReference type="Gene3D" id="3.80.10.10">
    <property type="entry name" value="Ribonuclease Inhibitor"/>
    <property type="match status" value="1"/>
</dbReference>
<evidence type="ECO:0000256" key="2">
    <source>
        <dbReference type="ARBA" id="ARBA00022741"/>
    </source>
</evidence>
<sequence length="265" mass="30014">MQRRSRTRTIKSKDWLMKLRDVAYDADDVLSDFSTEDLRRRVMWTVKASSSKHCGGLAELNKLNNLRGELCIKNLAWVTDATSEAKAANLKEKCHLRSLELRWDSEDNNGTYVDENLLEGLQPHHTLKKLNVKGYRGVNFPSWLPSMTSLAELKIWECPRLKSLPRFMQHLTSLKTLNIGKCKELDLFSEESDDGTQCVTTLQELGISVDHCLITLPKWIGNVTPLQSLQIYECPNLTSLPEGIGNLTSLQSLLISELPQSDLTS</sequence>
<dbReference type="AlphaFoldDB" id="A0A2N9GWB0"/>
<dbReference type="PANTHER" id="PTHR47186:SF13">
    <property type="entry name" value="DISEASE RESISTANCE PROTEIN RGA3"/>
    <property type="match status" value="1"/>
</dbReference>
<dbReference type="InterPro" id="IPR041118">
    <property type="entry name" value="Rx_N"/>
</dbReference>
<proteinExistence type="predicted"/>
<evidence type="ECO:0000259" key="4">
    <source>
        <dbReference type="Pfam" id="PF18052"/>
    </source>
</evidence>
<keyword evidence="1" id="KW-0677">Repeat</keyword>
<organism evidence="6">
    <name type="scientific">Fagus sylvatica</name>
    <name type="common">Beechnut</name>
    <dbReference type="NCBI Taxonomy" id="28930"/>
    <lineage>
        <taxon>Eukaryota</taxon>
        <taxon>Viridiplantae</taxon>
        <taxon>Streptophyta</taxon>
        <taxon>Embryophyta</taxon>
        <taxon>Tracheophyta</taxon>
        <taxon>Spermatophyta</taxon>
        <taxon>Magnoliopsida</taxon>
        <taxon>eudicotyledons</taxon>
        <taxon>Gunneridae</taxon>
        <taxon>Pentapetalae</taxon>
        <taxon>rosids</taxon>
        <taxon>fabids</taxon>
        <taxon>Fagales</taxon>
        <taxon>Fagaceae</taxon>
        <taxon>Fagus</taxon>
    </lineage>
</organism>
<dbReference type="Pfam" id="PF18052">
    <property type="entry name" value="Rx_N"/>
    <property type="match status" value="1"/>
</dbReference>